<reference evidence="2" key="1">
    <citation type="submission" date="2010-11" db="EMBL/GenBank/DDBJ databases">
        <title>The complete genome of Mahella australiensis DSM 15567.</title>
        <authorList>
            <consortium name="US DOE Joint Genome Institute (JGI-PGF)"/>
            <person name="Lucas S."/>
            <person name="Copeland A."/>
            <person name="Lapidus A."/>
            <person name="Bruce D."/>
            <person name="Goodwin L."/>
            <person name="Pitluck S."/>
            <person name="Kyrpides N."/>
            <person name="Mavromatis K."/>
            <person name="Pagani I."/>
            <person name="Ivanova N."/>
            <person name="Teshima H."/>
            <person name="Brettin T."/>
            <person name="Detter J.C."/>
            <person name="Han C."/>
            <person name="Tapia R."/>
            <person name="Land M."/>
            <person name="Hauser L."/>
            <person name="Markowitz V."/>
            <person name="Cheng J.-F."/>
            <person name="Hugenholtz P."/>
            <person name="Woyke T."/>
            <person name="Wu D."/>
            <person name="Spring S."/>
            <person name="Pukall R."/>
            <person name="Steenblock K."/>
            <person name="Schneider S."/>
            <person name="Klenk H.-P."/>
            <person name="Eisen J.A."/>
        </authorList>
    </citation>
    <scope>NUCLEOTIDE SEQUENCE [LARGE SCALE GENOMIC DNA]</scope>
    <source>
        <strain evidence="2">DSM 15567 / CIP 107919 / 50-1 BON</strain>
    </source>
</reference>
<reference evidence="1 2" key="2">
    <citation type="journal article" date="2011" name="Stand. Genomic Sci.">
        <title>Complete genome sequence of Mahella australiensis type strain (50-1 BON).</title>
        <authorList>
            <person name="Sikorski J."/>
            <person name="Teshima H."/>
            <person name="Nolan M."/>
            <person name="Lucas S."/>
            <person name="Hammon N."/>
            <person name="Deshpande S."/>
            <person name="Cheng J.F."/>
            <person name="Pitluck S."/>
            <person name="Liolios K."/>
            <person name="Pagani I."/>
            <person name="Ivanova N."/>
            <person name="Huntemann M."/>
            <person name="Mavromatis K."/>
            <person name="Ovchinikova G."/>
            <person name="Pati A."/>
            <person name="Tapia R."/>
            <person name="Han C."/>
            <person name="Goodwin L."/>
            <person name="Chen A."/>
            <person name="Palaniappan K."/>
            <person name="Land M."/>
            <person name="Hauser L."/>
            <person name="Ngatchou-Djao O.D."/>
            <person name="Rohde M."/>
            <person name="Pukall R."/>
            <person name="Spring S."/>
            <person name="Abt B."/>
            <person name="Goker M."/>
            <person name="Detter J.C."/>
            <person name="Woyke T."/>
            <person name="Bristow J."/>
            <person name="Markowitz V."/>
            <person name="Hugenholtz P."/>
            <person name="Eisen J.A."/>
            <person name="Kyrpides N.C."/>
            <person name="Klenk H.P."/>
            <person name="Lapidus A."/>
        </authorList>
    </citation>
    <scope>NUCLEOTIDE SEQUENCE [LARGE SCALE GENOMIC DNA]</scope>
    <source>
        <strain evidence="2">DSM 15567 / CIP 107919 / 50-1 BON</strain>
    </source>
</reference>
<dbReference type="CDD" id="cd03143">
    <property type="entry name" value="A4_beta-galactosidase_middle_domain"/>
    <property type="match status" value="1"/>
</dbReference>
<name>F4A0Q7_MAHA5</name>
<keyword evidence="2" id="KW-1185">Reference proteome</keyword>
<accession>F4A0Q7</accession>
<dbReference type="InterPro" id="IPR029062">
    <property type="entry name" value="Class_I_gatase-like"/>
</dbReference>
<dbReference type="AlphaFoldDB" id="F4A0Q7"/>
<dbReference type="Gene3D" id="3.20.20.80">
    <property type="entry name" value="Glycosidases"/>
    <property type="match status" value="1"/>
</dbReference>
<evidence type="ECO:0000313" key="2">
    <source>
        <dbReference type="Proteomes" id="UP000008457"/>
    </source>
</evidence>
<organism evidence="1 2">
    <name type="scientific">Mahella australiensis (strain DSM 15567 / CIP 107919 / 50-1 BON)</name>
    <dbReference type="NCBI Taxonomy" id="697281"/>
    <lineage>
        <taxon>Bacteria</taxon>
        <taxon>Bacillati</taxon>
        <taxon>Bacillota</taxon>
        <taxon>Clostridia</taxon>
        <taxon>Thermoanaerobacterales</taxon>
        <taxon>Thermoanaerobacterales Family IV. Incertae Sedis</taxon>
        <taxon>Mahella</taxon>
    </lineage>
</organism>
<dbReference type="KEGG" id="mas:Mahau_1772"/>
<sequence length="710" mass="81997">MKRGIYFDGWYKNNHCYHPSLPMRSMQMIEDLERYKADILVWSALGGGSISLPYLEHEAYGDVDPRLRFYGYMNDSEFIAECNKRGIKVFGIVFEVQGWEFPTLISDDGRAFLGLNVLRQAGEHDWYGLREFTQDKYYQIFGKKLHDYFPEGLYNSDGQEVTDIWEECCARDYNGVPCHSAWVEVKGHEHIAYQMCRNNPVWRQYLKKIMEIQIDAGVAGIQLDECELPMTSIRYGGCFCKDCMKQFNEYLKQLKVQGQLPPELSGVNLDEFNYGQYLKERNVSYPHDLNGVPLFKEYWEFQMHAIKKYFHELVEHAKAYGRSKGRDIQVSGNFFNLMPQYYPMEPDVDVIITEMKQTLFKQPYWYRYAAGFAGEKPIVVAENPYGGIVPELVEMLNDGKAYDLYRIFLIEAAAYGCNMAVPYGAWMGNTIKDAFWPPRNVTEEVQSFLADNDRLYSKRSGANVLVLYSFPSYYWREAVAGYSDSILDNKEGILSYSVADIDDPNGPRLPFWEIIKSLSDHQVQYDVKFMADGKLRIDDFALNDLIGYDIIVLPDCYALTQNQMDVLERYVKENGKLLIFGRAPKDIDAAIYCPDDQSKAVAVAKFYETFKPIYDGVWRIKADDPNVGIQMHRTDSGTAVHIINYNYSKENDRVADIERLKLTVRNIIGKNVTVHVLGGRPIEYNVDNTDIGMDIELYNVPLYTIVEISQ</sequence>
<proteinExistence type="predicted"/>
<dbReference type="STRING" id="697281.Mahau_1772"/>
<dbReference type="EMBL" id="CP002360">
    <property type="protein sequence ID" value="AEE96953.1"/>
    <property type="molecule type" value="Genomic_DNA"/>
</dbReference>
<dbReference type="eggNOG" id="COG1874">
    <property type="taxonomic scope" value="Bacteria"/>
</dbReference>
<dbReference type="OrthoDB" id="931708at2"/>
<dbReference type="SUPFAM" id="SSF52317">
    <property type="entry name" value="Class I glutamine amidotransferase-like"/>
    <property type="match status" value="1"/>
</dbReference>
<dbReference type="HOGENOM" id="CLU_388726_0_0_9"/>
<gene>
    <name evidence="1" type="ordered locus">Mahau_1772</name>
</gene>
<dbReference type="Gene3D" id="3.40.50.880">
    <property type="match status" value="1"/>
</dbReference>
<dbReference type="Proteomes" id="UP000008457">
    <property type="component" value="Chromosome"/>
</dbReference>
<dbReference type="RefSeq" id="WP_013781381.1">
    <property type="nucleotide sequence ID" value="NC_015520.1"/>
</dbReference>
<evidence type="ECO:0008006" key="3">
    <source>
        <dbReference type="Google" id="ProtNLM"/>
    </source>
</evidence>
<evidence type="ECO:0000313" key="1">
    <source>
        <dbReference type="EMBL" id="AEE96953.1"/>
    </source>
</evidence>
<protein>
    <recommendedName>
        <fullName evidence="3">Glycoside hydrolase family 42 N-terminal domain-containing protein</fullName>
    </recommendedName>
</protein>